<dbReference type="Proteomes" id="UP000199448">
    <property type="component" value="Unassembled WGS sequence"/>
</dbReference>
<dbReference type="Gene3D" id="2.130.10.10">
    <property type="entry name" value="YVTN repeat-like/Quinoprotein amine dehydrogenase"/>
    <property type="match status" value="1"/>
</dbReference>
<dbReference type="PANTHER" id="PTHR47197">
    <property type="entry name" value="PROTEIN NIRF"/>
    <property type="match status" value="1"/>
</dbReference>
<dbReference type="SUPFAM" id="SSF63825">
    <property type="entry name" value="YWTD domain"/>
    <property type="match status" value="1"/>
</dbReference>
<keyword evidence="3" id="KW-1185">Reference proteome</keyword>
<accession>A0A1H5P5N2</accession>
<evidence type="ECO:0008006" key="4">
    <source>
        <dbReference type="Google" id="ProtNLM"/>
    </source>
</evidence>
<dbReference type="RefSeq" id="WP_245693464.1">
    <property type="nucleotide sequence ID" value="NZ_FNGG01000008.1"/>
</dbReference>
<feature type="chain" id="PRO_5011462496" description="40-residue YVTN family beta-propeller repeat-containing protein" evidence="1">
    <location>
        <begin position="23"/>
        <end position="347"/>
    </location>
</feature>
<proteinExistence type="predicted"/>
<dbReference type="STRING" id="390640.SAMN04488034_10869"/>
<keyword evidence="1" id="KW-0732">Signal</keyword>
<sequence>MMRIIKLLLVVFAAFLFNSCNKDDDTVLEQPSPAGDYVDGIFVLNEGSQSAGTVTFIRSGLQSAEQEIYAAVNDGDDLGNYAQSIFFTEELAFIISGGSNLITVVDRYTFELAGKIDSGLAAPRYGVAVGGKAYVTNQAAWDSSDDDYIAVIDIESLTVEETVIAGSVVEDIIEGNGLLYVQNAAYGSGNQISIFNPSNNTIEGTITTGDGLNSIDIENNMLYALSSGRLESFDLSTHNSISEITSEGLTGAQNLNVENGKIYYTINNGVYFIEATATEPAASPLIEYHSNSDYGVMYGFEVKDEHIFIADGGDFASNSFVQVFTTGGELLETIEVGVGPNGFYFND</sequence>
<dbReference type="PANTHER" id="PTHR47197:SF3">
    <property type="entry name" value="DIHYDRO-HEME D1 DEHYDROGENASE"/>
    <property type="match status" value="1"/>
</dbReference>
<gene>
    <name evidence="2" type="ORF">SAMN04488034_10869</name>
</gene>
<evidence type="ECO:0000313" key="2">
    <source>
        <dbReference type="EMBL" id="SEF08361.1"/>
    </source>
</evidence>
<evidence type="ECO:0000313" key="3">
    <source>
        <dbReference type="Proteomes" id="UP000199448"/>
    </source>
</evidence>
<protein>
    <recommendedName>
        <fullName evidence="4">40-residue YVTN family beta-propeller repeat-containing protein</fullName>
    </recommendedName>
</protein>
<dbReference type="InterPro" id="IPR031815">
    <property type="entry name" value="DUF5074"/>
</dbReference>
<name>A0A1H5P5N2_9FLAO</name>
<feature type="signal peptide" evidence="1">
    <location>
        <begin position="1"/>
        <end position="22"/>
    </location>
</feature>
<dbReference type="EMBL" id="FNUG01000008">
    <property type="protein sequence ID" value="SEF08361.1"/>
    <property type="molecule type" value="Genomic_DNA"/>
</dbReference>
<dbReference type="Pfam" id="PF16819">
    <property type="entry name" value="DUF5074"/>
    <property type="match status" value="1"/>
</dbReference>
<dbReference type="InterPro" id="IPR015943">
    <property type="entry name" value="WD40/YVTN_repeat-like_dom_sf"/>
</dbReference>
<organism evidence="2 3">
    <name type="scientific">Salinimicrobium catena</name>
    <dbReference type="NCBI Taxonomy" id="390640"/>
    <lineage>
        <taxon>Bacteria</taxon>
        <taxon>Pseudomonadati</taxon>
        <taxon>Bacteroidota</taxon>
        <taxon>Flavobacteriia</taxon>
        <taxon>Flavobacteriales</taxon>
        <taxon>Flavobacteriaceae</taxon>
        <taxon>Salinimicrobium</taxon>
    </lineage>
</organism>
<evidence type="ECO:0000256" key="1">
    <source>
        <dbReference type="SAM" id="SignalP"/>
    </source>
</evidence>
<reference evidence="2 3" key="1">
    <citation type="submission" date="2016-10" db="EMBL/GenBank/DDBJ databases">
        <authorList>
            <person name="de Groot N.N."/>
        </authorList>
    </citation>
    <scope>NUCLEOTIDE SEQUENCE [LARGE SCALE GENOMIC DNA]</scope>
    <source>
        <strain evidence="2 3">DSM 23553</strain>
    </source>
</reference>
<dbReference type="AlphaFoldDB" id="A0A1H5P5N2"/>
<dbReference type="InterPro" id="IPR051200">
    <property type="entry name" value="Host-pathogen_enzymatic-act"/>
</dbReference>